<comment type="caution">
    <text evidence="2">The sequence shown here is derived from an EMBL/GenBank/DDBJ whole genome shotgun (WGS) entry which is preliminary data.</text>
</comment>
<proteinExistence type="predicted"/>
<accession>A0A5J9UCJ5</accession>
<organism evidence="2 3">
    <name type="scientific">Eragrostis curvula</name>
    <name type="common">weeping love grass</name>
    <dbReference type="NCBI Taxonomy" id="38414"/>
    <lineage>
        <taxon>Eukaryota</taxon>
        <taxon>Viridiplantae</taxon>
        <taxon>Streptophyta</taxon>
        <taxon>Embryophyta</taxon>
        <taxon>Tracheophyta</taxon>
        <taxon>Spermatophyta</taxon>
        <taxon>Magnoliopsida</taxon>
        <taxon>Liliopsida</taxon>
        <taxon>Poales</taxon>
        <taxon>Poaceae</taxon>
        <taxon>PACMAD clade</taxon>
        <taxon>Chloridoideae</taxon>
        <taxon>Eragrostideae</taxon>
        <taxon>Eragrostidinae</taxon>
        <taxon>Eragrostis</taxon>
    </lineage>
</organism>
<gene>
    <name evidence="2" type="ORF">EJB05_30557</name>
</gene>
<dbReference type="EMBL" id="RWGY01000026">
    <property type="protein sequence ID" value="TVU20951.1"/>
    <property type="molecule type" value="Genomic_DNA"/>
</dbReference>
<evidence type="ECO:0000313" key="2">
    <source>
        <dbReference type="EMBL" id="TVU20951.1"/>
    </source>
</evidence>
<dbReference type="Proteomes" id="UP000324897">
    <property type="component" value="Unassembled WGS sequence"/>
</dbReference>
<keyword evidence="3" id="KW-1185">Reference proteome</keyword>
<feature type="coiled-coil region" evidence="1">
    <location>
        <begin position="39"/>
        <end position="66"/>
    </location>
</feature>
<reference evidence="2 3" key="1">
    <citation type="journal article" date="2019" name="Sci. Rep.">
        <title>A high-quality genome of Eragrostis curvula grass provides insights into Poaceae evolution and supports new strategies to enhance forage quality.</title>
        <authorList>
            <person name="Carballo J."/>
            <person name="Santos B.A.C.M."/>
            <person name="Zappacosta D."/>
            <person name="Garbus I."/>
            <person name="Selva J.P."/>
            <person name="Gallo C.A."/>
            <person name="Diaz A."/>
            <person name="Albertini E."/>
            <person name="Caccamo M."/>
            <person name="Echenique V."/>
        </authorList>
    </citation>
    <scope>NUCLEOTIDE SEQUENCE [LARGE SCALE GENOMIC DNA]</scope>
    <source>
        <strain evidence="3">cv. Victoria</strain>
        <tissue evidence="2">Leaf</tissue>
    </source>
</reference>
<sequence length="158" mass="18108">MMPGTTGKKKSMQGSPEVTYASARPALQVNIGWNIACQLEEERSIREQLEARMQEMEAERQQWMAQFYTYMQKAQRTPRAPKTEEEQKDVRPLDEILCFINRNGGMIMASYTRQDEAAIELANSGAGRRPAKRSMSVVPVLLCRSRWRITDDLVPLLL</sequence>
<feature type="non-terminal residue" evidence="2">
    <location>
        <position position="158"/>
    </location>
</feature>
<evidence type="ECO:0000256" key="1">
    <source>
        <dbReference type="SAM" id="Coils"/>
    </source>
</evidence>
<evidence type="ECO:0000313" key="3">
    <source>
        <dbReference type="Proteomes" id="UP000324897"/>
    </source>
</evidence>
<dbReference type="Gramene" id="TVU20951">
    <property type="protein sequence ID" value="TVU20951"/>
    <property type="gene ID" value="EJB05_30557"/>
</dbReference>
<name>A0A5J9UCJ5_9POAL</name>
<keyword evidence="1" id="KW-0175">Coiled coil</keyword>
<protein>
    <submittedName>
        <fullName evidence="2">Uncharacterized protein</fullName>
    </submittedName>
</protein>
<dbReference type="AlphaFoldDB" id="A0A5J9UCJ5"/>
<feature type="non-terminal residue" evidence="2">
    <location>
        <position position="1"/>
    </location>
</feature>